<organism evidence="2 3">
    <name type="scientific">SAR86 cluster bacterium</name>
    <dbReference type="NCBI Taxonomy" id="2030880"/>
    <lineage>
        <taxon>Bacteria</taxon>
        <taxon>Pseudomonadati</taxon>
        <taxon>Pseudomonadota</taxon>
        <taxon>Gammaproteobacteria</taxon>
        <taxon>SAR86 cluster</taxon>
    </lineage>
</organism>
<name>A0A2A5AZK8_9GAMM</name>
<protein>
    <submittedName>
        <fullName evidence="2">Uncharacterized protein</fullName>
    </submittedName>
</protein>
<reference evidence="3" key="1">
    <citation type="submission" date="2017-08" db="EMBL/GenBank/DDBJ databases">
        <title>A dynamic microbial community with high functional redundancy inhabits the cold, oxic subseafloor aquifer.</title>
        <authorList>
            <person name="Tully B.J."/>
            <person name="Wheat C.G."/>
            <person name="Glazer B.T."/>
            <person name="Huber J.A."/>
        </authorList>
    </citation>
    <scope>NUCLEOTIDE SEQUENCE [LARGE SCALE GENOMIC DNA]</scope>
</reference>
<sequence length="148" mass="16474">MRESGVAFFASLTLHSLALSFVVGINFAIGLRLVGFAPKLPISPLIRFYSMHWYCVVLVFISGSSLLLAYPAKALSNPVFYLKLATLVFALNISRKFQKVLLVNHDALVVDSKIKMLAYLSLVLWVVTITAGRFLAYTHSVLLASRFY</sequence>
<keyword evidence="1" id="KW-1133">Transmembrane helix</keyword>
<proteinExistence type="predicted"/>
<evidence type="ECO:0000313" key="3">
    <source>
        <dbReference type="Proteomes" id="UP000218327"/>
    </source>
</evidence>
<evidence type="ECO:0000313" key="2">
    <source>
        <dbReference type="EMBL" id="PCJ24744.1"/>
    </source>
</evidence>
<comment type="caution">
    <text evidence="2">The sequence shown here is derived from an EMBL/GenBank/DDBJ whole genome shotgun (WGS) entry which is preliminary data.</text>
</comment>
<keyword evidence="1" id="KW-0472">Membrane</keyword>
<accession>A0A2A5AZK8</accession>
<dbReference type="Proteomes" id="UP000218327">
    <property type="component" value="Unassembled WGS sequence"/>
</dbReference>
<gene>
    <name evidence="2" type="ORF">COA96_08725</name>
</gene>
<dbReference type="EMBL" id="NVVJ01000023">
    <property type="protein sequence ID" value="PCJ24744.1"/>
    <property type="molecule type" value="Genomic_DNA"/>
</dbReference>
<keyword evidence="1" id="KW-0812">Transmembrane</keyword>
<evidence type="ECO:0000256" key="1">
    <source>
        <dbReference type="SAM" id="Phobius"/>
    </source>
</evidence>
<feature type="transmembrane region" description="Helical" evidence="1">
    <location>
        <begin position="116"/>
        <end position="136"/>
    </location>
</feature>
<dbReference type="AlphaFoldDB" id="A0A2A5AZK8"/>
<feature type="transmembrane region" description="Helical" evidence="1">
    <location>
        <begin position="6"/>
        <end position="31"/>
    </location>
</feature>
<feature type="transmembrane region" description="Helical" evidence="1">
    <location>
        <begin position="51"/>
        <end position="72"/>
    </location>
</feature>